<organism evidence="2 3">
    <name type="scientific">Steinernema glaseri</name>
    <dbReference type="NCBI Taxonomy" id="37863"/>
    <lineage>
        <taxon>Eukaryota</taxon>
        <taxon>Metazoa</taxon>
        <taxon>Ecdysozoa</taxon>
        <taxon>Nematoda</taxon>
        <taxon>Chromadorea</taxon>
        <taxon>Rhabditida</taxon>
        <taxon>Tylenchina</taxon>
        <taxon>Panagrolaimomorpha</taxon>
        <taxon>Strongyloidoidea</taxon>
        <taxon>Steinernematidae</taxon>
        <taxon>Steinernema</taxon>
    </lineage>
</organism>
<feature type="region of interest" description="Disordered" evidence="1">
    <location>
        <begin position="147"/>
        <end position="185"/>
    </location>
</feature>
<sequence>MTALPSSGGQRPADNTSKPSLPIGSQANLQRQMPQNKQGPMESRAVYLAAGSALATKQQMARSVPLPRAMEGPRSPLPQGVMTNNQQKMVQNQTTTMKTMAGSPAPQANWSYGARDANQGKWTEPTEKNALCGASFEPRCTRQRLARVGRMQTEQSRNRDLKNDQSIRDRRSPSLELASRSLSGT</sequence>
<feature type="region of interest" description="Disordered" evidence="1">
    <location>
        <begin position="59"/>
        <end position="84"/>
    </location>
</feature>
<evidence type="ECO:0000256" key="1">
    <source>
        <dbReference type="SAM" id="MobiDB-lite"/>
    </source>
</evidence>
<feature type="compositionally biased region" description="Polar residues" evidence="1">
    <location>
        <begin position="1"/>
        <end position="38"/>
    </location>
</feature>
<name>A0A1I8AC86_9BILA</name>
<dbReference type="AlphaFoldDB" id="A0A1I8AC86"/>
<keyword evidence="2" id="KW-1185">Reference proteome</keyword>
<protein>
    <submittedName>
        <fullName evidence="3">BAT2_N domain-containing protein</fullName>
    </submittedName>
</protein>
<accession>A0A1I8AC86</accession>
<evidence type="ECO:0000313" key="3">
    <source>
        <dbReference type="WBParaSite" id="L893_g4424.t1"/>
    </source>
</evidence>
<dbReference type="WBParaSite" id="L893_g4424.t1">
    <property type="protein sequence ID" value="L893_g4424.t1"/>
    <property type="gene ID" value="L893_g4424"/>
</dbReference>
<feature type="region of interest" description="Disordered" evidence="1">
    <location>
        <begin position="1"/>
        <end position="43"/>
    </location>
</feature>
<dbReference type="Proteomes" id="UP000095287">
    <property type="component" value="Unplaced"/>
</dbReference>
<evidence type="ECO:0000313" key="2">
    <source>
        <dbReference type="Proteomes" id="UP000095287"/>
    </source>
</evidence>
<feature type="compositionally biased region" description="Basic and acidic residues" evidence="1">
    <location>
        <begin position="156"/>
        <end position="173"/>
    </location>
</feature>
<proteinExistence type="predicted"/>
<reference evidence="3" key="1">
    <citation type="submission" date="2016-11" db="UniProtKB">
        <authorList>
            <consortium name="WormBaseParasite"/>
        </authorList>
    </citation>
    <scope>IDENTIFICATION</scope>
</reference>